<dbReference type="Proteomes" id="UP000294508">
    <property type="component" value="Unassembled WGS sequence"/>
</dbReference>
<protein>
    <submittedName>
        <fullName evidence="1">Uncharacterized protein</fullName>
    </submittedName>
</protein>
<evidence type="ECO:0000313" key="2">
    <source>
        <dbReference type="Proteomes" id="UP000294508"/>
    </source>
</evidence>
<proteinExistence type="predicted"/>
<name>A0A4R2HVX6_9ACTN</name>
<dbReference type="OrthoDB" id="3830358at2"/>
<sequence>MNITATVDTATTNMIVTMLAEGSPVWFVAGMVKMRNHDVYLIGRAAGYPDKAQLRRAVWAQKNRTRVPQAQAQALAA</sequence>
<gene>
    <name evidence="1" type="ORF">EV652_102260</name>
</gene>
<accession>A0A4R2HVX6</accession>
<dbReference type="RefSeq" id="WP_132207999.1">
    <property type="nucleotide sequence ID" value="NZ_SLWN01000002.1"/>
</dbReference>
<evidence type="ECO:0000313" key="1">
    <source>
        <dbReference type="EMBL" id="TCO34195.1"/>
    </source>
</evidence>
<dbReference type="AlphaFoldDB" id="A0A4R2HVX6"/>
<organism evidence="1 2">
    <name type="scientific">Kribbella steppae</name>
    <dbReference type="NCBI Taxonomy" id="2512223"/>
    <lineage>
        <taxon>Bacteria</taxon>
        <taxon>Bacillati</taxon>
        <taxon>Actinomycetota</taxon>
        <taxon>Actinomycetes</taxon>
        <taxon>Propionibacteriales</taxon>
        <taxon>Kribbellaceae</taxon>
        <taxon>Kribbella</taxon>
    </lineage>
</organism>
<reference evidence="1 2" key="1">
    <citation type="journal article" date="2015" name="Stand. Genomic Sci.">
        <title>Genomic Encyclopedia of Bacterial and Archaeal Type Strains, Phase III: the genomes of soil and plant-associated and newly described type strains.</title>
        <authorList>
            <person name="Whitman W.B."/>
            <person name="Woyke T."/>
            <person name="Klenk H.P."/>
            <person name="Zhou Y."/>
            <person name="Lilburn T.G."/>
            <person name="Beck B.J."/>
            <person name="De Vos P."/>
            <person name="Vandamme P."/>
            <person name="Eisen J.A."/>
            <person name="Garrity G."/>
            <person name="Hugenholtz P."/>
            <person name="Kyrpides N.C."/>
        </authorList>
    </citation>
    <scope>NUCLEOTIDE SEQUENCE [LARGE SCALE GENOMIC DNA]</scope>
    <source>
        <strain evidence="1 2">VKM Ac-2572</strain>
    </source>
</reference>
<keyword evidence="2" id="KW-1185">Reference proteome</keyword>
<dbReference type="EMBL" id="SLWN01000002">
    <property type="protein sequence ID" value="TCO34195.1"/>
    <property type="molecule type" value="Genomic_DNA"/>
</dbReference>
<comment type="caution">
    <text evidence="1">The sequence shown here is derived from an EMBL/GenBank/DDBJ whole genome shotgun (WGS) entry which is preliminary data.</text>
</comment>